<dbReference type="AlphaFoldDB" id="A0A1F6GQ89"/>
<evidence type="ECO:0000313" key="1">
    <source>
        <dbReference type="EMBL" id="OGH00239.1"/>
    </source>
</evidence>
<proteinExistence type="predicted"/>
<comment type="caution">
    <text evidence="1">The sequence shown here is derived from an EMBL/GenBank/DDBJ whole genome shotgun (WGS) entry which is preliminary data.</text>
</comment>
<evidence type="ECO:0000313" key="2">
    <source>
        <dbReference type="Proteomes" id="UP000177583"/>
    </source>
</evidence>
<dbReference type="EMBL" id="MFNF01000048">
    <property type="protein sequence ID" value="OGH00239.1"/>
    <property type="molecule type" value="Genomic_DNA"/>
</dbReference>
<dbReference type="Proteomes" id="UP000177583">
    <property type="component" value="Unassembled WGS sequence"/>
</dbReference>
<evidence type="ECO:0008006" key="3">
    <source>
        <dbReference type="Google" id="ProtNLM"/>
    </source>
</evidence>
<organism evidence="1 2">
    <name type="scientific">Candidatus Lambdaproteobacteria bacterium RIFOXYD2_FULL_56_26</name>
    <dbReference type="NCBI Taxonomy" id="1817773"/>
    <lineage>
        <taxon>Bacteria</taxon>
        <taxon>Pseudomonadati</taxon>
        <taxon>Pseudomonadota</taxon>
        <taxon>Candidatus Lambdaproteobacteria</taxon>
    </lineage>
</organism>
<gene>
    <name evidence="1" type="ORF">A2557_05780</name>
</gene>
<accession>A0A1F6GQ89</accession>
<sequence length="190" mass="20443">MGKIVGLGLLGFLLLAAPLKAEVWISASSPTAFVYSATPSSLYQFDQSSSVPAQGWAFLAKIPLLPAVGMSQFTLNVPPLQSVSTEYNRFTTTSYDVGLDFSGKSATFLLGYGVGKTEFTCTQTDCAGLSFKPLELHQYFVQLGVPFGSGSDFHFDLRRLIGRVQIDNGTLTETLHLQGVLAAFGLRLGF</sequence>
<protein>
    <recommendedName>
        <fullName evidence="3">Outer membrane protein beta-barrel domain-containing protein</fullName>
    </recommendedName>
</protein>
<reference evidence="1 2" key="1">
    <citation type="journal article" date="2016" name="Nat. Commun.">
        <title>Thousands of microbial genomes shed light on interconnected biogeochemical processes in an aquifer system.</title>
        <authorList>
            <person name="Anantharaman K."/>
            <person name="Brown C.T."/>
            <person name="Hug L.A."/>
            <person name="Sharon I."/>
            <person name="Castelle C.J."/>
            <person name="Probst A.J."/>
            <person name="Thomas B.C."/>
            <person name="Singh A."/>
            <person name="Wilkins M.J."/>
            <person name="Karaoz U."/>
            <person name="Brodie E.L."/>
            <person name="Williams K.H."/>
            <person name="Hubbard S.S."/>
            <person name="Banfield J.F."/>
        </authorList>
    </citation>
    <scope>NUCLEOTIDE SEQUENCE [LARGE SCALE GENOMIC DNA]</scope>
</reference>
<name>A0A1F6GQ89_9PROT</name>